<evidence type="ECO:0000313" key="2">
    <source>
        <dbReference type="EMBL" id="SUZ63569.1"/>
    </source>
</evidence>
<reference evidence="2" key="1">
    <citation type="submission" date="2018-05" db="EMBL/GenBank/DDBJ databases">
        <authorList>
            <person name="Lanie J.A."/>
            <person name="Ng W.-L."/>
            <person name="Kazmierczak K.M."/>
            <person name="Andrzejewski T.M."/>
            <person name="Davidsen T.M."/>
            <person name="Wayne K.J."/>
            <person name="Tettelin H."/>
            <person name="Glass J.I."/>
            <person name="Rusch D."/>
            <person name="Podicherti R."/>
            <person name="Tsui H.-C.T."/>
            <person name="Winkler M.E."/>
        </authorList>
    </citation>
    <scope>NUCLEOTIDE SEQUENCE</scope>
</reference>
<dbReference type="Pfam" id="PF12850">
    <property type="entry name" value="Metallophos_2"/>
    <property type="match status" value="1"/>
</dbReference>
<dbReference type="EMBL" id="UINC01000919">
    <property type="protein sequence ID" value="SUZ63569.1"/>
    <property type="molecule type" value="Genomic_DNA"/>
</dbReference>
<sequence>MKILVFSDLHRDKVAARSLVERSGEADILIGAGDFAVMRHGVDDVIRILKEVDKPTVLVPGNGESDVELREACTGWVSAHVLHGEGVELEGVPFYGIGGGIPVTPFGKWSFDLTEAEADVMLTGCPNDGVLISHSPPYGHVDEAGGRHLGSHAVLDAIERATPRLVVCGHIHGCWGKRSTVGETLVLNAGPEGHLLELPE</sequence>
<dbReference type="PANTHER" id="PTHR12905:SF0">
    <property type="entry name" value="CALCINEURIN-LIKE PHOSPHOESTERASE DOMAIN-CONTAINING PROTEIN"/>
    <property type="match status" value="1"/>
</dbReference>
<organism evidence="2">
    <name type="scientific">marine metagenome</name>
    <dbReference type="NCBI Taxonomy" id="408172"/>
    <lineage>
        <taxon>unclassified sequences</taxon>
        <taxon>metagenomes</taxon>
        <taxon>ecological metagenomes</taxon>
    </lineage>
</organism>
<dbReference type="SUPFAM" id="SSF56300">
    <property type="entry name" value="Metallo-dependent phosphatases"/>
    <property type="match status" value="1"/>
</dbReference>
<gene>
    <name evidence="2" type="ORF">METZ01_LOCUS16423</name>
</gene>
<dbReference type="InterPro" id="IPR024654">
    <property type="entry name" value="Calcineurin-like_PHP_lpxH"/>
</dbReference>
<evidence type="ECO:0000259" key="1">
    <source>
        <dbReference type="Pfam" id="PF12850"/>
    </source>
</evidence>
<dbReference type="InterPro" id="IPR029052">
    <property type="entry name" value="Metallo-depent_PP-like"/>
</dbReference>
<name>A0A381PBI4_9ZZZZ</name>
<protein>
    <recommendedName>
        <fullName evidence="1">Calcineurin-like phosphoesterase domain-containing protein</fullName>
    </recommendedName>
</protein>
<feature type="domain" description="Calcineurin-like phosphoesterase" evidence="1">
    <location>
        <begin position="1"/>
        <end position="191"/>
    </location>
</feature>
<proteinExistence type="predicted"/>
<dbReference type="PANTHER" id="PTHR12905">
    <property type="entry name" value="METALLOPHOSPHOESTERASE"/>
    <property type="match status" value="1"/>
</dbReference>
<dbReference type="InterPro" id="IPR051693">
    <property type="entry name" value="UPF0046_metallophosphoest"/>
</dbReference>
<dbReference type="Gene3D" id="3.60.21.10">
    <property type="match status" value="1"/>
</dbReference>
<accession>A0A381PBI4</accession>
<dbReference type="AlphaFoldDB" id="A0A381PBI4"/>